<feature type="domain" description="EF-hand" evidence="2">
    <location>
        <begin position="68"/>
        <end position="103"/>
    </location>
</feature>
<keyword evidence="1" id="KW-0106">Calcium</keyword>
<keyword evidence="5" id="KW-1185">Reference proteome</keyword>
<evidence type="ECO:0000313" key="6">
    <source>
        <dbReference type="Proteomes" id="UP000639772"/>
    </source>
</evidence>
<protein>
    <recommendedName>
        <fullName evidence="2">EF-hand domain-containing protein</fullName>
    </recommendedName>
</protein>
<name>A0A835PYG0_VANPL</name>
<dbReference type="EMBL" id="JADCNM010000011">
    <property type="protein sequence ID" value="KAG0462169.1"/>
    <property type="molecule type" value="Genomic_DNA"/>
</dbReference>
<dbReference type="GO" id="GO:0005509">
    <property type="term" value="F:calcium ion binding"/>
    <property type="evidence" value="ECO:0007669"/>
    <property type="project" value="InterPro"/>
</dbReference>
<dbReference type="Pfam" id="PF13833">
    <property type="entry name" value="EF-hand_8"/>
    <property type="match status" value="1"/>
</dbReference>
<proteinExistence type="predicted"/>
<dbReference type="PANTHER" id="PTHR47319">
    <property type="entry name" value="CALCIUM-BINDING PROTEIN KIC"/>
    <property type="match status" value="1"/>
</dbReference>
<evidence type="ECO:0000256" key="1">
    <source>
        <dbReference type="ARBA" id="ARBA00022837"/>
    </source>
</evidence>
<dbReference type="PROSITE" id="PS00018">
    <property type="entry name" value="EF_HAND_1"/>
    <property type="match status" value="1"/>
</dbReference>
<sequence length="129" mass="14368">MSASDEKDISEVTEEYEDLLPAMAEKLEAEDFVSELCGGFRLLADQDRGSITAESLRRNAALLGMEGMTVEEAEAMVREGDLDGDGVLSEDEFCVLMVRLSPGMMSDAESWLEKAMDREILLHHRRHDA</sequence>
<dbReference type="Gene3D" id="1.10.238.10">
    <property type="entry name" value="EF-hand"/>
    <property type="match status" value="1"/>
</dbReference>
<evidence type="ECO:0000313" key="5">
    <source>
        <dbReference type="Proteomes" id="UP000636800"/>
    </source>
</evidence>
<dbReference type="Proteomes" id="UP000636800">
    <property type="component" value="Chromosome 11"/>
</dbReference>
<dbReference type="InterPro" id="IPR018247">
    <property type="entry name" value="EF_Hand_1_Ca_BS"/>
</dbReference>
<evidence type="ECO:0000259" key="2">
    <source>
        <dbReference type="PROSITE" id="PS50222"/>
    </source>
</evidence>
<organism evidence="4 6">
    <name type="scientific">Vanilla planifolia</name>
    <name type="common">Vanilla</name>
    <dbReference type="NCBI Taxonomy" id="51239"/>
    <lineage>
        <taxon>Eukaryota</taxon>
        <taxon>Viridiplantae</taxon>
        <taxon>Streptophyta</taxon>
        <taxon>Embryophyta</taxon>
        <taxon>Tracheophyta</taxon>
        <taxon>Spermatophyta</taxon>
        <taxon>Magnoliopsida</taxon>
        <taxon>Liliopsida</taxon>
        <taxon>Asparagales</taxon>
        <taxon>Orchidaceae</taxon>
        <taxon>Vanilloideae</taxon>
        <taxon>Vanilleae</taxon>
        <taxon>Vanilla</taxon>
    </lineage>
</organism>
<dbReference type="Proteomes" id="UP000639772">
    <property type="component" value="Chromosome 11"/>
</dbReference>
<dbReference type="EMBL" id="JADCNL010000011">
    <property type="protein sequence ID" value="KAG0460707.1"/>
    <property type="molecule type" value="Genomic_DNA"/>
</dbReference>
<evidence type="ECO:0000313" key="3">
    <source>
        <dbReference type="EMBL" id="KAG0460707.1"/>
    </source>
</evidence>
<dbReference type="SUPFAM" id="SSF47473">
    <property type="entry name" value="EF-hand"/>
    <property type="match status" value="1"/>
</dbReference>
<dbReference type="OrthoDB" id="343296at2759"/>
<gene>
    <name evidence="4" type="ORF">HPP92_020645</name>
    <name evidence="3" type="ORF">HPP92_021004</name>
</gene>
<dbReference type="InterPro" id="IPR002048">
    <property type="entry name" value="EF_hand_dom"/>
</dbReference>
<evidence type="ECO:0000313" key="4">
    <source>
        <dbReference type="EMBL" id="KAG0462169.1"/>
    </source>
</evidence>
<dbReference type="AlphaFoldDB" id="A0A835PYG0"/>
<dbReference type="SMART" id="SM00054">
    <property type="entry name" value="EFh"/>
    <property type="match status" value="1"/>
</dbReference>
<reference evidence="5 6" key="1">
    <citation type="journal article" date="2020" name="Nat. Food">
        <title>A phased Vanilla planifolia genome enables genetic improvement of flavour and production.</title>
        <authorList>
            <person name="Hasing T."/>
            <person name="Tang H."/>
            <person name="Brym M."/>
            <person name="Khazi F."/>
            <person name="Huang T."/>
            <person name="Chambers A.H."/>
        </authorList>
    </citation>
    <scope>NUCLEOTIDE SEQUENCE [LARGE SCALE GENOMIC DNA]</scope>
    <source>
        <tissue evidence="4">Leaf</tissue>
    </source>
</reference>
<dbReference type="PANTHER" id="PTHR47319:SF4">
    <property type="entry name" value="CALCIUM-BINDING PROTEIN KIC"/>
    <property type="match status" value="1"/>
</dbReference>
<dbReference type="PROSITE" id="PS50222">
    <property type="entry name" value="EF_HAND_2"/>
    <property type="match status" value="1"/>
</dbReference>
<dbReference type="InterPro" id="IPR011992">
    <property type="entry name" value="EF-hand-dom_pair"/>
</dbReference>
<comment type="caution">
    <text evidence="4">The sequence shown here is derived from an EMBL/GenBank/DDBJ whole genome shotgun (WGS) entry which is preliminary data.</text>
</comment>
<dbReference type="InterPro" id="IPR044205">
    <property type="entry name" value="KIC/PBP1/KRP1"/>
</dbReference>
<accession>A0A835PYG0</accession>